<dbReference type="PANTHER" id="PTHR23076">
    <property type="entry name" value="METALLOPROTEASE M41 FTSH"/>
    <property type="match status" value="1"/>
</dbReference>
<dbReference type="SMART" id="SM00382">
    <property type="entry name" value="AAA"/>
    <property type="match status" value="1"/>
</dbReference>
<dbReference type="EMBL" id="JAUKWQ010000005">
    <property type="protein sequence ID" value="MDO1583605.1"/>
    <property type="molecule type" value="Genomic_DNA"/>
</dbReference>
<dbReference type="PROSITE" id="PS00674">
    <property type="entry name" value="AAA"/>
    <property type="match status" value="1"/>
</dbReference>
<gene>
    <name evidence="3" type="ORF">Q2T52_16080</name>
</gene>
<evidence type="ECO:0000256" key="1">
    <source>
        <dbReference type="RuleBase" id="RU003651"/>
    </source>
</evidence>
<keyword evidence="1" id="KW-0547">Nucleotide-binding</keyword>
<dbReference type="InterPro" id="IPR003959">
    <property type="entry name" value="ATPase_AAA_core"/>
</dbReference>
<dbReference type="InterPro" id="IPR003593">
    <property type="entry name" value="AAA+_ATPase"/>
</dbReference>
<dbReference type="Pfam" id="PF00004">
    <property type="entry name" value="AAA"/>
    <property type="match status" value="1"/>
</dbReference>
<dbReference type="InterPro" id="IPR000642">
    <property type="entry name" value="Peptidase_M41"/>
</dbReference>
<dbReference type="CDD" id="cd19481">
    <property type="entry name" value="RecA-like_protease"/>
    <property type="match status" value="1"/>
</dbReference>
<dbReference type="Gene3D" id="1.10.8.60">
    <property type="match status" value="1"/>
</dbReference>
<evidence type="ECO:0000259" key="2">
    <source>
        <dbReference type="SMART" id="SM00382"/>
    </source>
</evidence>
<dbReference type="InterPro" id="IPR027417">
    <property type="entry name" value="P-loop_NTPase"/>
</dbReference>
<evidence type="ECO:0000313" key="4">
    <source>
        <dbReference type="Proteomes" id="UP001169006"/>
    </source>
</evidence>
<keyword evidence="1" id="KW-0067">ATP-binding</keyword>
<keyword evidence="4" id="KW-1185">Reference proteome</keyword>
<evidence type="ECO:0000313" key="3">
    <source>
        <dbReference type="EMBL" id="MDO1583605.1"/>
    </source>
</evidence>
<reference evidence="3" key="1">
    <citation type="journal article" date="2015" name="Int. J. Syst. Evol. Microbiol.">
        <title>Rhizobium oryzicola sp. nov., potential plant-growth-promoting endophytic bacteria isolated from rice roots.</title>
        <authorList>
            <person name="Zhang X.X."/>
            <person name="Gao J.S."/>
            <person name="Cao Y.H."/>
            <person name="Sheirdil R.A."/>
            <person name="Wang X.C."/>
            <person name="Zhang L."/>
        </authorList>
    </citation>
    <scope>NUCLEOTIDE SEQUENCE</scope>
    <source>
        <strain evidence="3">05753</strain>
    </source>
</reference>
<dbReference type="Pfam" id="PF01434">
    <property type="entry name" value="Peptidase_M41"/>
    <property type="match status" value="1"/>
</dbReference>
<dbReference type="SUPFAM" id="SSF52540">
    <property type="entry name" value="P-loop containing nucleoside triphosphate hydrolases"/>
    <property type="match status" value="1"/>
</dbReference>
<name>A0ABT8SYQ3_9HYPH</name>
<comment type="caution">
    <text evidence="3">The sequence shown here is derived from an EMBL/GenBank/DDBJ whole genome shotgun (WGS) entry which is preliminary data.</text>
</comment>
<dbReference type="Proteomes" id="UP001169006">
    <property type="component" value="Unassembled WGS sequence"/>
</dbReference>
<feature type="domain" description="AAA+ ATPase" evidence="2">
    <location>
        <begin position="186"/>
        <end position="326"/>
    </location>
</feature>
<dbReference type="Gene3D" id="3.40.50.300">
    <property type="entry name" value="P-loop containing nucleotide triphosphate hydrolases"/>
    <property type="match status" value="1"/>
</dbReference>
<dbReference type="SUPFAM" id="SSF140990">
    <property type="entry name" value="FtsH protease domain-like"/>
    <property type="match status" value="1"/>
</dbReference>
<dbReference type="Gene3D" id="1.20.58.760">
    <property type="entry name" value="Peptidase M41"/>
    <property type="match status" value="1"/>
</dbReference>
<reference evidence="3" key="2">
    <citation type="submission" date="2023-07" db="EMBL/GenBank/DDBJ databases">
        <authorList>
            <person name="Sun H."/>
        </authorList>
    </citation>
    <scope>NUCLEOTIDE SEQUENCE</scope>
    <source>
        <strain evidence="3">05753</strain>
    </source>
</reference>
<dbReference type="PANTHER" id="PTHR23076:SF97">
    <property type="entry name" value="ATP-DEPENDENT ZINC METALLOPROTEASE YME1L1"/>
    <property type="match status" value="1"/>
</dbReference>
<proteinExistence type="inferred from homology"/>
<sequence length="582" mass="63453">MVAVLRLPVGAKVDEYEAAAAILLASIPELARATVTGPKINRRGVVDVEAISNMLRQTPVLVVLWPNEQTVPGIIAATCDRVVEIDPVRPAHLVAAAKVFSEQVIDLADAKRMLEYPPDLMFAAFRPGRAAADVVRRLAETAVGKGVSAGPTLQEMVGYGEAQSWGLALARDLRDWRKGKIAWTDVDRGLLLSGAPGTGKTTFAAALARTCEAKLIATSVAKWESSGYLSDVLSAMRRSFSDAIAASPAILLVDEIDGISDRNRVFGNAHETYWTQVINLFLELMDGAERLEGVVVVGATNHPERIDPALKRAGRLDRHIHIPLPDLYTRRDLARRYFGETLSDGDLDCIAATTTGFTGADFERAGRDARRAARRTNGTVSIAEALAGLPKPRMIVGSERRMVAIHEAGHAVVGHCLGVAHLQTVAVPYEVREPQPLGYAFFEMDEHKLWDRQGLLNRIALTLAGRAAEEEILGTAFEGAGAAEGADLHVASDIATMIEVRLGMGEGLSFFNLDSVEERDRVRQNNHVVAARVERLLRQEMDRSRAIVREFRRAIEMIADVLVNEAVIDGEGVRRILRENKP</sequence>
<accession>A0ABT8SYQ3</accession>
<organism evidence="3 4">
    <name type="scientific">Rhizobium oryzicola</name>
    <dbReference type="NCBI Taxonomy" id="1232668"/>
    <lineage>
        <taxon>Bacteria</taxon>
        <taxon>Pseudomonadati</taxon>
        <taxon>Pseudomonadota</taxon>
        <taxon>Alphaproteobacteria</taxon>
        <taxon>Hyphomicrobiales</taxon>
        <taxon>Rhizobiaceae</taxon>
        <taxon>Rhizobium/Agrobacterium group</taxon>
        <taxon>Rhizobium</taxon>
    </lineage>
</organism>
<protein>
    <submittedName>
        <fullName evidence="3">AAA family ATPase</fullName>
    </submittedName>
</protein>
<dbReference type="InterPro" id="IPR003960">
    <property type="entry name" value="ATPase_AAA_CS"/>
</dbReference>
<comment type="similarity">
    <text evidence="1">Belongs to the AAA ATPase family.</text>
</comment>
<dbReference type="InterPro" id="IPR037219">
    <property type="entry name" value="Peptidase_M41-like"/>
</dbReference>
<dbReference type="RefSeq" id="WP_302077811.1">
    <property type="nucleotide sequence ID" value="NZ_JAUKWQ010000005.1"/>
</dbReference>